<accession>F0XVT4</accession>
<evidence type="ECO:0000256" key="1">
    <source>
        <dbReference type="ARBA" id="ARBA00004922"/>
    </source>
</evidence>
<evidence type="ECO:0000313" key="9">
    <source>
        <dbReference type="Proteomes" id="UP000002729"/>
    </source>
</evidence>
<dbReference type="GO" id="GO:0016740">
    <property type="term" value="F:transferase activity"/>
    <property type="evidence" value="ECO:0007669"/>
    <property type="project" value="UniProtKB-KW"/>
</dbReference>
<dbReference type="EMBL" id="GL833120">
    <property type="protein sequence ID" value="EGB12657.1"/>
    <property type="molecule type" value="Genomic_DNA"/>
</dbReference>
<dbReference type="InterPro" id="IPR029489">
    <property type="entry name" value="OGT/SEC/SPY_C"/>
</dbReference>
<evidence type="ECO:0000313" key="8">
    <source>
        <dbReference type="EMBL" id="EGB12657.1"/>
    </source>
</evidence>
<evidence type="ECO:0000256" key="5">
    <source>
        <dbReference type="SAM" id="MobiDB-lite"/>
    </source>
</evidence>
<reference evidence="8 9" key="1">
    <citation type="journal article" date="2011" name="Proc. Natl. Acad. Sci. U.S.A.">
        <title>Niche of harmful alga Aureococcus anophagefferens revealed through ecogenomics.</title>
        <authorList>
            <person name="Gobler C.J."/>
            <person name="Berry D.L."/>
            <person name="Dyhrman S.T."/>
            <person name="Wilhelm S.W."/>
            <person name="Salamov A."/>
            <person name="Lobanov A.V."/>
            <person name="Zhang Y."/>
            <person name="Collier J.L."/>
            <person name="Wurch L.L."/>
            <person name="Kustka A.B."/>
            <person name="Dill B.D."/>
            <person name="Shah M."/>
            <person name="VerBerkmoes N.C."/>
            <person name="Kuo A."/>
            <person name="Terry A."/>
            <person name="Pangilinan J."/>
            <person name="Lindquist E.A."/>
            <person name="Lucas S."/>
            <person name="Paulsen I.T."/>
            <person name="Hattenrath-Lehmann T.K."/>
            <person name="Talmage S.C."/>
            <person name="Walker E.A."/>
            <person name="Koch F."/>
            <person name="Burson A.M."/>
            <person name="Marcoval M.A."/>
            <person name="Tang Y.Z."/>
            <person name="Lecleir G.R."/>
            <person name="Coyne K.J."/>
            <person name="Berg G.M."/>
            <person name="Bertrand E.M."/>
            <person name="Saito M.A."/>
            <person name="Gladyshev V.N."/>
            <person name="Grigoriev I.V."/>
        </authorList>
    </citation>
    <scope>NUCLEOTIDE SEQUENCE [LARGE SCALE GENOMIC DNA]</scope>
    <source>
        <strain evidence="9">CCMP 1984</strain>
    </source>
</reference>
<dbReference type="AlphaFoldDB" id="F0XVT4"/>
<dbReference type="GeneID" id="20223094"/>
<keyword evidence="4" id="KW-0802">TPR repeat</keyword>
<organism evidence="9">
    <name type="scientific">Aureococcus anophagefferens</name>
    <name type="common">Harmful bloom alga</name>
    <dbReference type="NCBI Taxonomy" id="44056"/>
    <lineage>
        <taxon>Eukaryota</taxon>
        <taxon>Sar</taxon>
        <taxon>Stramenopiles</taxon>
        <taxon>Ochrophyta</taxon>
        <taxon>Pelagophyceae</taxon>
        <taxon>Pelagomonadales</taxon>
        <taxon>Pelagomonadaceae</taxon>
        <taxon>Aureococcus</taxon>
    </lineage>
</organism>
<name>F0XVT4_AURAN</name>
<dbReference type="Proteomes" id="UP000002729">
    <property type="component" value="Unassembled WGS sequence"/>
</dbReference>
<evidence type="ECO:0000256" key="3">
    <source>
        <dbReference type="ARBA" id="ARBA00022737"/>
    </source>
</evidence>
<feature type="signal peptide" evidence="6">
    <location>
        <begin position="1"/>
        <end position="19"/>
    </location>
</feature>
<dbReference type="InParanoid" id="F0XVT4"/>
<sequence>MVGCRAVAVLLLALVSAVAEDAAEDAAARLYLVEGVAPAAGRLEAAAVERAVEALSLDVAAGGLAPPDAVAAGERAVAAGLGFAGAALLNNAASKCGALYGGDDRCDRRSAYAAAHGAAPAFAGVALNYAYFLEQAGDPAAAADALDASVAAVRADGSGDRDDGLRIAAASLCAPHALSAAELPGRYARLLRRLEALAVELEAAPDPRTEPRGLRLVGNLPIAWPYLGYAALPLTRRLGRLYAAADRAWAGGIAAHVLERRGEPTPVLRKPRVAICVAIVAELGANTSPGLLFHGVFLGLAARDDLELCFAAPRSLDSDFAAAARAAAAAVVDLDPGDLAASATALAGAEADVVVYLALGLSHVTYNLARCRLAPVQVVFGHGHPMSAGLGDAIDYFVSSKLYEADVANLMDGDAGRLAVLAEAAVLADVREPGLARPPPIVLPDPAAAPARAVDAAARRAARLEADAGGDAAALRLAAAVPDRGDGGQAYDEQLVLFESPTIGFPRPPEPPRHTRTALGLPEDPPLFACPRPRGKRTSVALRRARLQHSKKLHPDFDASLAAVFAKAPGDALVLMLEGARTHLARWNATLGPAAAARLVFLPRMPREDLLAIVRVSDALLDTHPWGGGVTVLEALAVCTPPVVLPSRTSVLQLALGHLRTLQLDDQLVARDSEAYGALAARIATEPAFRQLMRLTICRRNAWLFEADKAVDEWARFLRNVARRTHLVPPPMVWPWAASRDAHAAQRAKDVERGYL</sequence>
<protein>
    <recommendedName>
        <fullName evidence="7">O-GlcNAc transferase C-terminal domain-containing protein</fullName>
    </recommendedName>
</protein>
<dbReference type="OrthoDB" id="204220at2759"/>
<keyword evidence="6" id="KW-0732">Signal</keyword>
<dbReference type="SUPFAM" id="SSF53756">
    <property type="entry name" value="UDP-Glycosyltransferase/glycogen phosphorylase"/>
    <property type="match status" value="1"/>
</dbReference>
<dbReference type="eggNOG" id="ENOG502S40I">
    <property type="taxonomic scope" value="Eukaryota"/>
</dbReference>
<evidence type="ECO:0000259" key="7">
    <source>
        <dbReference type="Pfam" id="PF13844"/>
    </source>
</evidence>
<feature type="chain" id="PRO_5003260477" description="O-GlcNAc transferase C-terminal domain-containing protein" evidence="6">
    <location>
        <begin position="20"/>
        <end position="756"/>
    </location>
</feature>
<dbReference type="Pfam" id="PF13844">
    <property type="entry name" value="Glyco_transf_41"/>
    <property type="match status" value="1"/>
</dbReference>
<evidence type="ECO:0000256" key="6">
    <source>
        <dbReference type="SAM" id="SignalP"/>
    </source>
</evidence>
<proteinExistence type="predicted"/>
<keyword evidence="3" id="KW-0677">Repeat</keyword>
<dbReference type="Gene3D" id="3.40.50.11380">
    <property type="match status" value="1"/>
</dbReference>
<keyword evidence="9" id="KW-1185">Reference proteome</keyword>
<feature type="region of interest" description="Disordered" evidence="5">
    <location>
        <begin position="502"/>
        <end position="526"/>
    </location>
</feature>
<evidence type="ECO:0000256" key="2">
    <source>
        <dbReference type="ARBA" id="ARBA00022679"/>
    </source>
</evidence>
<evidence type="ECO:0000256" key="4">
    <source>
        <dbReference type="ARBA" id="ARBA00022803"/>
    </source>
</evidence>
<dbReference type="KEGG" id="aaf:AURANDRAFT_60635"/>
<dbReference type="Gene3D" id="3.40.50.2000">
    <property type="entry name" value="Glycogen Phosphorylase B"/>
    <property type="match status" value="1"/>
</dbReference>
<dbReference type="RefSeq" id="XP_009032315.1">
    <property type="nucleotide sequence ID" value="XM_009034067.1"/>
</dbReference>
<comment type="pathway">
    <text evidence="1">Protein modification; protein glycosylation.</text>
</comment>
<feature type="domain" description="O-GlcNAc transferase C-terminal" evidence="7">
    <location>
        <begin position="595"/>
        <end position="707"/>
    </location>
</feature>
<keyword evidence="2" id="KW-0808">Transferase</keyword>
<gene>
    <name evidence="8" type="ORF">AURANDRAFT_60635</name>
</gene>